<dbReference type="RefSeq" id="XP_033681356.1">
    <property type="nucleotide sequence ID" value="XM_033836174.1"/>
</dbReference>
<sequence>MCWISVGRSFWRIYCASSLYMDELLAFGATYLIALLAKAKRGDGSSRQSKRLSGTSHDVFLRAELNGSNDYLPGAFLFLFLASVSMDCGDMG</sequence>
<name>A0A6A6I8T2_9PLEO</name>
<dbReference type="Proteomes" id="UP000800094">
    <property type="component" value="Unassembled WGS sequence"/>
</dbReference>
<keyword evidence="2" id="KW-1185">Reference proteome</keyword>
<dbReference type="GeneID" id="54589504"/>
<accession>A0A6A6I8T2</accession>
<dbReference type="EMBL" id="ML987199">
    <property type="protein sequence ID" value="KAF2246352.1"/>
    <property type="molecule type" value="Genomic_DNA"/>
</dbReference>
<gene>
    <name evidence="1" type="ORF">BU26DRAFT_66210</name>
</gene>
<evidence type="ECO:0000313" key="1">
    <source>
        <dbReference type="EMBL" id="KAF2246352.1"/>
    </source>
</evidence>
<reference evidence="1" key="1">
    <citation type="journal article" date="2020" name="Stud. Mycol.">
        <title>101 Dothideomycetes genomes: a test case for predicting lifestyles and emergence of pathogens.</title>
        <authorList>
            <person name="Haridas S."/>
            <person name="Albert R."/>
            <person name="Binder M."/>
            <person name="Bloem J."/>
            <person name="Labutti K."/>
            <person name="Salamov A."/>
            <person name="Andreopoulos B."/>
            <person name="Baker S."/>
            <person name="Barry K."/>
            <person name="Bills G."/>
            <person name="Bluhm B."/>
            <person name="Cannon C."/>
            <person name="Castanera R."/>
            <person name="Culley D."/>
            <person name="Daum C."/>
            <person name="Ezra D."/>
            <person name="Gonzalez J."/>
            <person name="Henrissat B."/>
            <person name="Kuo A."/>
            <person name="Liang C."/>
            <person name="Lipzen A."/>
            <person name="Lutzoni F."/>
            <person name="Magnuson J."/>
            <person name="Mondo S."/>
            <person name="Nolan M."/>
            <person name="Ohm R."/>
            <person name="Pangilinan J."/>
            <person name="Park H.-J."/>
            <person name="Ramirez L."/>
            <person name="Alfaro M."/>
            <person name="Sun H."/>
            <person name="Tritt A."/>
            <person name="Yoshinaga Y."/>
            <person name="Zwiers L.-H."/>
            <person name="Turgeon B."/>
            <person name="Goodwin S."/>
            <person name="Spatafora J."/>
            <person name="Crous P."/>
            <person name="Grigoriev I."/>
        </authorList>
    </citation>
    <scope>NUCLEOTIDE SEQUENCE</scope>
    <source>
        <strain evidence="1">CBS 122368</strain>
    </source>
</reference>
<protein>
    <submittedName>
        <fullName evidence="1">Uncharacterized protein</fullName>
    </submittedName>
</protein>
<dbReference type="AlphaFoldDB" id="A0A6A6I8T2"/>
<organism evidence="1 2">
    <name type="scientific">Trematosphaeria pertusa</name>
    <dbReference type="NCBI Taxonomy" id="390896"/>
    <lineage>
        <taxon>Eukaryota</taxon>
        <taxon>Fungi</taxon>
        <taxon>Dikarya</taxon>
        <taxon>Ascomycota</taxon>
        <taxon>Pezizomycotina</taxon>
        <taxon>Dothideomycetes</taxon>
        <taxon>Pleosporomycetidae</taxon>
        <taxon>Pleosporales</taxon>
        <taxon>Massarineae</taxon>
        <taxon>Trematosphaeriaceae</taxon>
        <taxon>Trematosphaeria</taxon>
    </lineage>
</organism>
<evidence type="ECO:0000313" key="2">
    <source>
        <dbReference type="Proteomes" id="UP000800094"/>
    </source>
</evidence>
<proteinExistence type="predicted"/>